<gene>
    <name evidence="1" type="ORF">MSG28_002430</name>
</gene>
<keyword evidence="2" id="KW-1185">Reference proteome</keyword>
<reference evidence="1 2" key="1">
    <citation type="journal article" date="2022" name="Genome Biol. Evol.">
        <title>The Spruce Budworm Genome: Reconstructing the Evolutionary History of Antifreeze Proteins.</title>
        <authorList>
            <person name="Beliveau C."/>
            <person name="Gagne P."/>
            <person name="Picq S."/>
            <person name="Vernygora O."/>
            <person name="Keeling C.I."/>
            <person name="Pinkney K."/>
            <person name="Doucet D."/>
            <person name="Wen F."/>
            <person name="Johnston J.S."/>
            <person name="Maaroufi H."/>
            <person name="Boyle B."/>
            <person name="Laroche J."/>
            <person name="Dewar K."/>
            <person name="Juretic N."/>
            <person name="Blackburn G."/>
            <person name="Nisole A."/>
            <person name="Brunet B."/>
            <person name="Brandao M."/>
            <person name="Lumley L."/>
            <person name="Duan J."/>
            <person name="Quan G."/>
            <person name="Lucarotti C.J."/>
            <person name="Roe A.D."/>
            <person name="Sperling F.A.H."/>
            <person name="Levesque R.C."/>
            <person name="Cusson M."/>
        </authorList>
    </citation>
    <scope>NUCLEOTIDE SEQUENCE [LARGE SCALE GENOMIC DNA]</scope>
    <source>
        <strain evidence="1">Glfc:IPQL:Cfum</strain>
    </source>
</reference>
<dbReference type="Proteomes" id="UP001064048">
    <property type="component" value="Chromosome 3"/>
</dbReference>
<protein>
    <submittedName>
        <fullName evidence="1">Uncharacterized protein</fullName>
    </submittedName>
</protein>
<evidence type="ECO:0000313" key="2">
    <source>
        <dbReference type="Proteomes" id="UP001064048"/>
    </source>
</evidence>
<evidence type="ECO:0000313" key="1">
    <source>
        <dbReference type="EMBL" id="KAI8428195.1"/>
    </source>
</evidence>
<proteinExistence type="predicted"/>
<organism evidence="1 2">
    <name type="scientific">Choristoneura fumiferana</name>
    <name type="common">Spruce budworm moth</name>
    <name type="synonym">Archips fumiferana</name>
    <dbReference type="NCBI Taxonomy" id="7141"/>
    <lineage>
        <taxon>Eukaryota</taxon>
        <taxon>Metazoa</taxon>
        <taxon>Ecdysozoa</taxon>
        <taxon>Arthropoda</taxon>
        <taxon>Hexapoda</taxon>
        <taxon>Insecta</taxon>
        <taxon>Pterygota</taxon>
        <taxon>Neoptera</taxon>
        <taxon>Endopterygota</taxon>
        <taxon>Lepidoptera</taxon>
        <taxon>Glossata</taxon>
        <taxon>Ditrysia</taxon>
        <taxon>Tortricoidea</taxon>
        <taxon>Tortricidae</taxon>
        <taxon>Tortricinae</taxon>
        <taxon>Choristoneura</taxon>
    </lineage>
</organism>
<accession>A0ACC0JVH9</accession>
<name>A0ACC0JVH9_CHOFU</name>
<comment type="caution">
    <text evidence="1">The sequence shown here is derived from an EMBL/GenBank/DDBJ whole genome shotgun (WGS) entry which is preliminary data.</text>
</comment>
<dbReference type="EMBL" id="CM046103">
    <property type="protein sequence ID" value="KAI8428195.1"/>
    <property type="molecule type" value="Genomic_DNA"/>
</dbReference>
<sequence>MLWKGFLVCAALLALAECKAARSVGHEPRKFPDGFLFGTATASYQIEGAWDKDGKSPNIWDHMTHSDPCLIKDCSNGDVADDSYHLYKRDVEMMRELGIDYYRFSMSWTRLMPTSFSDYINPAGVEFYNNYINEMMKYNITPMVTLYHWDLPQKLQEMGGWTNPNIVDWYADYARTVYSLFGDRVKFWITMNEPNIVCYNGYGDTSMAPRLNLKGVAEYLCAKNLLMAHAKAWHIYDEEFRSTQGGTVSITLSSTWFEPEDKNNEDHVQAAEDSNQFDWGQYAHPIFSESGGFPPEMVKNIGAKSAAQGFARSRLPEFTEEEKAYVRGTSDYFGLNHYSSKLAYRNESAYGYHEAPSFFDDTDTVSYNLEEWKIGESDFVKVTPWGFYNILTKIRKDYNNPSVYITENGFATLGGLEDEDRITYYRSYLAAMLDAIDEGSDIKAYTAWSIMDNFEWMQGYTERFGLYEVDYSDPARPRTPRKSAFVYKEIVRTRTLDFDYEPDTTVMTIDEGH</sequence>